<gene>
    <name evidence="1" type="ORF">FOB64_000110</name>
</gene>
<name>A0A8H6C5C9_CANAX</name>
<proteinExistence type="predicted"/>
<protein>
    <recommendedName>
        <fullName evidence="3">F-box domain-containing protein</fullName>
    </recommendedName>
</protein>
<evidence type="ECO:0008006" key="3">
    <source>
        <dbReference type="Google" id="ProtNLM"/>
    </source>
</evidence>
<accession>A0A8H6C5C9</accession>
<dbReference type="Proteomes" id="UP000536275">
    <property type="component" value="Unassembled WGS sequence"/>
</dbReference>
<dbReference type="EMBL" id="JABWAD010000005">
    <property type="protein sequence ID" value="KAF6072787.1"/>
    <property type="molecule type" value="Genomic_DNA"/>
</dbReference>
<evidence type="ECO:0000313" key="1">
    <source>
        <dbReference type="EMBL" id="KAF6072787.1"/>
    </source>
</evidence>
<comment type="caution">
    <text evidence="1">The sequence shown here is derived from an EMBL/GenBank/DDBJ whole genome shotgun (WGS) entry which is preliminary data.</text>
</comment>
<evidence type="ECO:0000313" key="2">
    <source>
        <dbReference type="Proteomes" id="UP000536275"/>
    </source>
</evidence>
<organism evidence="1 2">
    <name type="scientific">Candida albicans</name>
    <name type="common">Yeast</name>
    <dbReference type="NCBI Taxonomy" id="5476"/>
    <lineage>
        <taxon>Eukaryota</taxon>
        <taxon>Fungi</taxon>
        <taxon>Dikarya</taxon>
        <taxon>Ascomycota</taxon>
        <taxon>Saccharomycotina</taxon>
        <taxon>Pichiomycetes</taxon>
        <taxon>Debaryomycetaceae</taxon>
        <taxon>Candida/Lodderomyces clade</taxon>
        <taxon>Candida</taxon>
    </lineage>
</organism>
<dbReference type="Gene3D" id="3.80.10.10">
    <property type="entry name" value="Ribonuclease Inhibitor"/>
    <property type="match status" value="1"/>
</dbReference>
<dbReference type="SUPFAM" id="SSF52058">
    <property type="entry name" value="L domain-like"/>
    <property type="match status" value="1"/>
</dbReference>
<reference evidence="1 2" key="1">
    <citation type="submission" date="2020-03" db="EMBL/GenBank/DDBJ databases">
        <title>FDA dAtabase for Regulatory Grade micrObial Sequences (FDA-ARGOS): Supporting development and validation of Infectious Disease Dx tests.</title>
        <authorList>
            <person name="Campos J."/>
            <person name="Goldberg B."/>
            <person name="Tallon L."/>
            <person name="Sadzewicz L."/>
            <person name="Vavikolanu K."/>
            <person name="Mehta A."/>
            <person name="Aluvathingal J."/>
            <person name="Nadendla S."/>
            <person name="Nandy P."/>
            <person name="Geyer C."/>
            <person name="Yan Y."/>
            <person name="Sichtig H."/>
        </authorList>
    </citation>
    <scope>NUCLEOTIDE SEQUENCE [LARGE SCALE GENOMIC DNA]</scope>
    <source>
        <strain evidence="1 2">FDAARGOS_656</strain>
    </source>
</reference>
<sequence>MSSTSMDIDIFAKLAKLPSEIITIILDYLPKCILPKLLYLSPIRKIVASAILLDVEITEHVKRHERSNEPGVGFSKCDCDHMTFQPECLKQGVNQWKIFPRIIHLEYFFAFKLTYKIFPEVLYKASKVNATFFGYDSCDPDSDLKHFAESKVKFDSLTLQSCEHVSELPTVVTSLELDETILDNYEIDGLKKLILDSFGYENTTTEYSFASSLEDLTILDYKITKITLPPNLRRLYISTFLKSVDFVSEEMPHLEYLSLSLPDVKSLEDTGIHAPNLKTLEINSR</sequence>
<dbReference type="AlphaFoldDB" id="A0A8H6C5C9"/>
<dbReference type="InterPro" id="IPR032675">
    <property type="entry name" value="LRR_dom_sf"/>
</dbReference>